<dbReference type="PANTHER" id="PTHR39730">
    <property type="entry name" value="ENDOGLUCANASE 1"/>
    <property type="match status" value="1"/>
</dbReference>
<evidence type="ECO:0000313" key="14">
    <source>
        <dbReference type="Proteomes" id="UP001253595"/>
    </source>
</evidence>
<evidence type="ECO:0000256" key="5">
    <source>
        <dbReference type="ARBA" id="ARBA00023001"/>
    </source>
</evidence>
<feature type="domain" description="CBM10" evidence="12">
    <location>
        <begin position="183"/>
        <end position="212"/>
    </location>
</feature>
<sequence length="519" mass="53277">MKLHSAWIRLLLMSGYVALVSLYGAIAHAAKCEYKIANEWGSGFTATIRITNDGTVPISSWALNWNYSDGSRITSSWNATVTGANPYSASPLNWNTNIAVGSNVEFGVQGTNGGSKAQVPIIAGAVCTGAVASSITPASSSARSSSVSSARSSSISASLRSSASVSIASSLRSSSLASAAGQMCNWYGSLTPLCATTAKGWGYENGKSCVATATCSAQPAPYGVVGATSSARSSVVSSSSMTSRSSSSRSSFRSSSSTAITSSSASSIPPIVGGCDGYATRYWDCCKPHCGWSGNVPTLVAPLQSCAANNTRLSDLTLPSSCDGGNAHMCWGMAPFAVSDTLAYGFAATSSGDVCGRCYQLQFTGSSHNSPGDPGSAALAGKTMIVQATNIGYDVGGGQFDILVPGGGVGAFNACSAQWGVSNSELGAQYGGLLAACKQELGYNASLAQYKSCLTNRCNSVFGSRGLTELQRACTWYADWFQAADNPALKYKEVACPAELTARSGMNRSALNDIKTSCN</sequence>
<dbReference type="Pfam" id="PF00553">
    <property type="entry name" value="CBM_2"/>
    <property type="match status" value="1"/>
</dbReference>
<dbReference type="EMBL" id="JAVDVX010000005">
    <property type="protein sequence ID" value="MDR7090848.1"/>
    <property type="molecule type" value="Genomic_DNA"/>
</dbReference>
<feature type="domain" description="CBM2" evidence="11">
    <location>
        <begin position="25"/>
        <end position="130"/>
    </location>
</feature>
<evidence type="ECO:0000256" key="1">
    <source>
        <dbReference type="ARBA" id="ARBA00000966"/>
    </source>
</evidence>
<dbReference type="Pfam" id="PF02013">
    <property type="entry name" value="CBM_10"/>
    <property type="match status" value="1"/>
</dbReference>
<dbReference type="SUPFAM" id="SSF57615">
    <property type="entry name" value="Type X cellulose binding domain, CBDX"/>
    <property type="match status" value="1"/>
</dbReference>
<keyword evidence="14" id="KW-1185">Reference proteome</keyword>
<dbReference type="InterPro" id="IPR036601">
    <property type="entry name" value="CBM10_sf"/>
</dbReference>
<dbReference type="PANTHER" id="PTHR39730:SF1">
    <property type="entry name" value="ENDOGLUCANASE 1"/>
    <property type="match status" value="1"/>
</dbReference>
<evidence type="ECO:0000259" key="11">
    <source>
        <dbReference type="PROSITE" id="PS51173"/>
    </source>
</evidence>
<dbReference type="PROSITE" id="PS01140">
    <property type="entry name" value="GLYCOSYL_HYDROL_F45"/>
    <property type="match status" value="1"/>
</dbReference>
<dbReference type="Gene3D" id="2.60.40.290">
    <property type="match status" value="1"/>
</dbReference>
<dbReference type="SUPFAM" id="SSF49384">
    <property type="entry name" value="Carbohydrate-binding domain"/>
    <property type="match status" value="1"/>
</dbReference>
<evidence type="ECO:0000259" key="12">
    <source>
        <dbReference type="PROSITE" id="PS51763"/>
    </source>
</evidence>
<dbReference type="Proteomes" id="UP001253595">
    <property type="component" value="Unassembled WGS sequence"/>
</dbReference>
<dbReference type="EC" id="3.2.1.4" evidence="3 10"/>
<evidence type="ECO:0000256" key="9">
    <source>
        <dbReference type="ARBA" id="ARBA00023326"/>
    </source>
</evidence>
<dbReference type="InterPro" id="IPR008965">
    <property type="entry name" value="CBM2/CBM3_carb-bd_dom_sf"/>
</dbReference>
<dbReference type="InterPro" id="IPR000334">
    <property type="entry name" value="Glyco_hydro_45"/>
</dbReference>
<feature type="active site" description="Nucleophile" evidence="10">
    <location>
        <position position="284"/>
    </location>
</feature>
<dbReference type="InterPro" id="IPR052288">
    <property type="entry name" value="GH45_Enzymes"/>
</dbReference>
<name>A0ABU1V0F0_9GAMM</name>
<dbReference type="InterPro" id="IPR002883">
    <property type="entry name" value="CBM10/Dockerin_dom"/>
</dbReference>
<comment type="catalytic activity">
    <reaction evidence="1 10">
        <text>Endohydrolysis of (1-&gt;4)-beta-D-glucosidic linkages in cellulose, lichenin and cereal beta-D-glucans.</text>
        <dbReference type="EC" id="3.2.1.4"/>
    </reaction>
</comment>
<dbReference type="PROSITE" id="PS51763">
    <property type="entry name" value="CBM10"/>
    <property type="match status" value="1"/>
</dbReference>
<evidence type="ECO:0000256" key="10">
    <source>
        <dbReference type="PROSITE-ProRule" id="PRU10069"/>
    </source>
</evidence>
<dbReference type="Pfam" id="PF02015">
    <property type="entry name" value="Glyco_hydro_45"/>
    <property type="match status" value="1"/>
</dbReference>
<dbReference type="SMART" id="SM01064">
    <property type="entry name" value="CBM_10"/>
    <property type="match status" value="1"/>
</dbReference>
<dbReference type="RefSeq" id="WP_310073500.1">
    <property type="nucleotide sequence ID" value="NZ_JAVDVX010000005.1"/>
</dbReference>
<dbReference type="InterPro" id="IPR001919">
    <property type="entry name" value="CBD2"/>
</dbReference>
<dbReference type="InterPro" id="IPR036908">
    <property type="entry name" value="RlpA-like_sf"/>
</dbReference>
<dbReference type="InterPro" id="IPR012291">
    <property type="entry name" value="CBM2_carb-bd_dom_sf"/>
</dbReference>
<proteinExistence type="inferred from homology"/>
<keyword evidence="6" id="KW-1015">Disulfide bond</keyword>
<keyword evidence="8" id="KW-0326">Glycosidase</keyword>
<protein>
    <recommendedName>
        <fullName evidence="3 10">Cellulase</fullName>
        <ecNumber evidence="3 10">3.2.1.4</ecNumber>
    </recommendedName>
</protein>
<dbReference type="PROSITE" id="PS51173">
    <property type="entry name" value="CBM2"/>
    <property type="match status" value="1"/>
</dbReference>
<comment type="caution">
    <text evidence="13">The sequence shown here is derived from an EMBL/GenBank/DDBJ whole genome shotgun (WGS) entry which is preliminary data.</text>
</comment>
<comment type="similarity">
    <text evidence="2">Belongs to the glycosyl hydrolase 45 (cellulase K) family.</text>
</comment>
<evidence type="ECO:0000256" key="3">
    <source>
        <dbReference type="ARBA" id="ARBA00012601"/>
    </source>
</evidence>
<evidence type="ECO:0000256" key="7">
    <source>
        <dbReference type="ARBA" id="ARBA00023277"/>
    </source>
</evidence>
<evidence type="ECO:0000256" key="8">
    <source>
        <dbReference type="ARBA" id="ARBA00023295"/>
    </source>
</evidence>
<reference evidence="13 14" key="1">
    <citation type="submission" date="2023-07" db="EMBL/GenBank/DDBJ databases">
        <title>Sorghum-associated microbial communities from plants grown in Nebraska, USA.</title>
        <authorList>
            <person name="Schachtman D."/>
        </authorList>
    </citation>
    <scope>NUCLEOTIDE SEQUENCE [LARGE SCALE GENOMIC DNA]</scope>
    <source>
        <strain evidence="13 14">BE190</strain>
    </source>
</reference>
<keyword evidence="7" id="KW-0119">Carbohydrate metabolism</keyword>
<keyword evidence="5" id="KW-0136">Cellulose degradation</keyword>
<evidence type="ECO:0000256" key="2">
    <source>
        <dbReference type="ARBA" id="ARBA00007793"/>
    </source>
</evidence>
<dbReference type="SMART" id="SM00637">
    <property type="entry name" value="CBD_II"/>
    <property type="match status" value="1"/>
</dbReference>
<dbReference type="Gene3D" id="2.40.40.10">
    <property type="entry name" value="RlpA-like domain"/>
    <property type="match status" value="1"/>
</dbReference>
<accession>A0ABU1V0F0</accession>
<dbReference type="InterPro" id="IPR009031">
    <property type="entry name" value="CBM10"/>
</dbReference>
<gene>
    <name evidence="13" type="ORF">J2X05_002874</name>
</gene>
<organism evidence="13 14">
    <name type="scientific">Cellvibrio fibrivorans</name>
    <dbReference type="NCBI Taxonomy" id="126350"/>
    <lineage>
        <taxon>Bacteria</taxon>
        <taxon>Pseudomonadati</taxon>
        <taxon>Pseudomonadota</taxon>
        <taxon>Gammaproteobacteria</taxon>
        <taxon>Cellvibrionales</taxon>
        <taxon>Cellvibrionaceae</taxon>
        <taxon>Cellvibrio</taxon>
    </lineage>
</organism>
<keyword evidence="4" id="KW-0378">Hydrolase</keyword>
<dbReference type="SUPFAM" id="SSF50685">
    <property type="entry name" value="Barwin-like endoglucanases"/>
    <property type="match status" value="1"/>
</dbReference>
<keyword evidence="9" id="KW-0624">Polysaccharide degradation</keyword>
<evidence type="ECO:0000256" key="6">
    <source>
        <dbReference type="ARBA" id="ARBA00023157"/>
    </source>
</evidence>
<dbReference type="Gene3D" id="2.30.32.30">
    <property type="entry name" value="CBM10"/>
    <property type="match status" value="1"/>
</dbReference>
<evidence type="ECO:0000313" key="13">
    <source>
        <dbReference type="EMBL" id="MDR7090848.1"/>
    </source>
</evidence>
<evidence type="ECO:0000256" key="4">
    <source>
        <dbReference type="ARBA" id="ARBA00022801"/>
    </source>
</evidence>